<dbReference type="RefSeq" id="WP_137684552.1">
    <property type="nucleotide sequence ID" value="NZ_BIXZ01000005.1"/>
</dbReference>
<gene>
    <name evidence="1" type="ORF">Harman_29480</name>
</gene>
<comment type="caution">
    <text evidence="1">The sequence shown here is derived from an EMBL/GenBank/DDBJ whole genome shotgun (WGS) entry which is preliminary data.</text>
</comment>
<evidence type="ECO:0000313" key="1">
    <source>
        <dbReference type="EMBL" id="GCF15013.1"/>
    </source>
</evidence>
<evidence type="ECO:0000313" key="2">
    <source>
        <dbReference type="Proteomes" id="UP000304382"/>
    </source>
</evidence>
<accession>A0A4C2EQZ4</accession>
<name>A0A4C2EQZ4_9EURY</name>
<organism evidence="1 2">
    <name type="scientific">Haloarcula mannanilytica</name>
    <dbReference type="NCBI Taxonomy" id="2509225"/>
    <lineage>
        <taxon>Archaea</taxon>
        <taxon>Methanobacteriati</taxon>
        <taxon>Methanobacteriota</taxon>
        <taxon>Stenosarchaea group</taxon>
        <taxon>Halobacteria</taxon>
        <taxon>Halobacteriales</taxon>
        <taxon>Haloarculaceae</taxon>
        <taxon>Haloarcula</taxon>
    </lineage>
</organism>
<dbReference type="EMBL" id="BIXZ01000005">
    <property type="protein sequence ID" value="GCF15013.1"/>
    <property type="molecule type" value="Genomic_DNA"/>
</dbReference>
<dbReference type="Pfam" id="PF19104">
    <property type="entry name" value="DUF5791"/>
    <property type="match status" value="1"/>
</dbReference>
<sequence>MLRGEFPDAGEQSAEELLAAYGNVLAETVETVGVEGVVDATGLNRATVELFADGDIADRTLDEAVAVLATGPDRPDADALQAEAQDILLMGMTTAVMDVESLASGIDDELEPKEIQQKIEGRYPVTLSEYALLHSHIEGEKR</sequence>
<reference evidence="1 2" key="1">
    <citation type="submission" date="2019-02" db="EMBL/GenBank/DDBJ databases">
        <title>Haloarcula mannanilyticum sp. nov., a mannan degrading haloarchaeon isolated from commercial salt.</title>
        <authorList>
            <person name="Enomoto S."/>
            <person name="Shimane Y."/>
            <person name="Kamekura M."/>
            <person name="Ito T."/>
            <person name="Moriya O."/>
            <person name="Ihara K."/>
            <person name="Takahashi-Ando N."/>
            <person name="Fukushima Y."/>
            <person name="Yoshida Y."/>
            <person name="Usama R."/>
            <person name="Takai K."/>
            <person name="Minegishi H."/>
        </authorList>
    </citation>
    <scope>NUCLEOTIDE SEQUENCE [LARGE SCALE GENOMIC DNA]</scope>
    <source>
        <strain evidence="1 2">MD130-1</strain>
    </source>
</reference>
<dbReference type="InterPro" id="IPR043809">
    <property type="entry name" value="DUF5791"/>
</dbReference>
<proteinExistence type="predicted"/>
<dbReference type="OrthoDB" id="306692at2157"/>
<dbReference type="Proteomes" id="UP000304382">
    <property type="component" value="Unassembled WGS sequence"/>
</dbReference>
<dbReference type="AlphaFoldDB" id="A0A4C2EQZ4"/>
<protein>
    <submittedName>
        <fullName evidence="1">Uncharacterized protein</fullName>
    </submittedName>
</protein>
<keyword evidence="2" id="KW-1185">Reference proteome</keyword>